<gene>
    <name evidence="2" type="ORF">FHS29_002787</name>
</gene>
<name>A0A841CFU7_9PSEU</name>
<dbReference type="Proteomes" id="UP000547510">
    <property type="component" value="Unassembled WGS sequence"/>
</dbReference>
<evidence type="ECO:0000256" key="1">
    <source>
        <dbReference type="SAM" id="MobiDB-lite"/>
    </source>
</evidence>
<dbReference type="AlphaFoldDB" id="A0A841CFU7"/>
<evidence type="ECO:0000313" key="3">
    <source>
        <dbReference type="Proteomes" id="UP000547510"/>
    </source>
</evidence>
<evidence type="ECO:0000313" key="2">
    <source>
        <dbReference type="EMBL" id="MBB5956201.1"/>
    </source>
</evidence>
<dbReference type="RefSeq" id="WP_184691020.1">
    <property type="nucleotide sequence ID" value="NZ_JACHJN010000004.1"/>
</dbReference>
<feature type="region of interest" description="Disordered" evidence="1">
    <location>
        <begin position="48"/>
        <end position="73"/>
    </location>
</feature>
<accession>A0A841CFU7</accession>
<sequence>MRVVRRAQGDEELLDAAVSRCAGVDHRVFLAAPTRPAFVAVGAGEAVGGRPAPHGDAGFRWRSGTPDERPRPA</sequence>
<comment type="caution">
    <text evidence="2">The sequence shown here is derived from an EMBL/GenBank/DDBJ whole genome shotgun (WGS) entry which is preliminary data.</text>
</comment>
<reference evidence="2 3" key="1">
    <citation type="submission" date="2020-08" db="EMBL/GenBank/DDBJ databases">
        <title>Genomic Encyclopedia of Type Strains, Phase III (KMG-III): the genomes of soil and plant-associated and newly described type strains.</title>
        <authorList>
            <person name="Whitman W."/>
        </authorList>
    </citation>
    <scope>NUCLEOTIDE SEQUENCE [LARGE SCALE GENOMIC DNA]</scope>
    <source>
        <strain evidence="2 3">CECT 8640</strain>
    </source>
</reference>
<organism evidence="2 3">
    <name type="scientific">Saccharothrix tamanrassetensis</name>
    <dbReference type="NCBI Taxonomy" id="1051531"/>
    <lineage>
        <taxon>Bacteria</taxon>
        <taxon>Bacillati</taxon>
        <taxon>Actinomycetota</taxon>
        <taxon>Actinomycetes</taxon>
        <taxon>Pseudonocardiales</taxon>
        <taxon>Pseudonocardiaceae</taxon>
        <taxon>Saccharothrix</taxon>
    </lineage>
</organism>
<keyword evidence="3" id="KW-1185">Reference proteome</keyword>
<protein>
    <submittedName>
        <fullName evidence="2">Uncharacterized protein</fullName>
    </submittedName>
</protein>
<proteinExistence type="predicted"/>
<dbReference type="EMBL" id="JACHJN010000004">
    <property type="protein sequence ID" value="MBB5956201.1"/>
    <property type="molecule type" value="Genomic_DNA"/>
</dbReference>